<feature type="compositionally biased region" description="Acidic residues" evidence="5">
    <location>
        <begin position="88"/>
        <end position="100"/>
    </location>
</feature>
<evidence type="ECO:0000256" key="1">
    <source>
        <dbReference type="ARBA" id="ARBA00004123"/>
    </source>
</evidence>
<feature type="compositionally biased region" description="Low complexity" evidence="5">
    <location>
        <begin position="704"/>
        <end position="713"/>
    </location>
</feature>
<feature type="compositionally biased region" description="Low complexity" evidence="5">
    <location>
        <begin position="631"/>
        <end position="649"/>
    </location>
</feature>
<comment type="subcellular location">
    <subcellularLocation>
        <location evidence="1">Nucleus</location>
    </subcellularLocation>
</comment>
<evidence type="ECO:0000256" key="3">
    <source>
        <dbReference type="ARBA" id="ARBA00023242"/>
    </source>
</evidence>
<dbReference type="SUPFAM" id="SSF46785">
    <property type="entry name" value="Winged helix' DNA-binding domain"/>
    <property type="match status" value="1"/>
</dbReference>
<dbReference type="InterPro" id="IPR036390">
    <property type="entry name" value="WH_DNA-bd_sf"/>
</dbReference>
<comment type="caution">
    <text evidence="7">The sequence shown here is derived from an EMBL/GenBank/DDBJ whole genome shotgun (WGS) entry which is preliminary data.</text>
</comment>
<keyword evidence="3" id="KW-0539">Nucleus</keyword>
<dbReference type="Pfam" id="PF00447">
    <property type="entry name" value="HSF_DNA-bind"/>
    <property type="match status" value="1"/>
</dbReference>
<evidence type="ECO:0000256" key="5">
    <source>
        <dbReference type="SAM" id="MobiDB-lite"/>
    </source>
</evidence>
<evidence type="ECO:0000256" key="2">
    <source>
        <dbReference type="ARBA" id="ARBA00023125"/>
    </source>
</evidence>
<name>A0ABN8D3A8_9STRA</name>
<dbReference type="InterPro" id="IPR036388">
    <property type="entry name" value="WH-like_DNA-bd_sf"/>
</dbReference>
<evidence type="ECO:0000256" key="4">
    <source>
        <dbReference type="RuleBase" id="RU004020"/>
    </source>
</evidence>
<evidence type="ECO:0000313" key="8">
    <source>
        <dbReference type="Proteomes" id="UP001158986"/>
    </source>
</evidence>
<dbReference type="SMART" id="SM00415">
    <property type="entry name" value="HSF"/>
    <property type="match status" value="1"/>
</dbReference>
<evidence type="ECO:0000313" key="7">
    <source>
        <dbReference type="EMBL" id="CAH0519036.1"/>
    </source>
</evidence>
<feature type="domain" description="HSF-type DNA-binding" evidence="6">
    <location>
        <begin position="119"/>
        <end position="214"/>
    </location>
</feature>
<dbReference type="Proteomes" id="UP001158986">
    <property type="component" value="Unassembled WGS sequence"/>
</dbReference>
<protein>
    <recommendedName>
        <fullName evidence="6">HSF-type DNA-binding domain-containing protein</fullName>
    </recommendedName>
</protein>
<dbReference type="PANTHER" id="PTHR10015">
    <property type="entry name" value="HEAT SHOCK TRANSCRIPTION FACTOR"/>
    <property type="match status" value="1"/>
</dbReference>
<dbReference type="InterPro" id="IPR000232">
    <property type="entry name" value="HSF_DNA-bd"/>
</dbReference>
<dbReference type="PRINTS" id="PR00056">
    <property type="entry name" value="HSFDOMAIN"/>
</dbReference>
<reference evidence="7 8" key="1">
    <citation type="submission" date="2021-11" db="EMBL/GenBank/DDBJ databases">
        <authorList>
            <person name="Islam A."/>
            <person name="Islam S."/>
            <person name="Flora M.S."/>
            <person name="Rahman M."/>
            <person name="Ziaur R.M."/>
            <person name="Epstein J.H."/>
            <person name="Hassan M."/>
            <person name="Klassen M."/>
            <person name="Woodard K."/>
            <person name="Webb A."/>
            <person name="Webby R.J."/>
            <person name="El Zowalaty M.E."/>
        </authorList>
    </citation>
    <scope>NUCLEOTIDE SEQUENCE [LARGE SCALE GENOMIC DNA]</scope>
    <source>
        <strain evidence="7">Pbs1</strain>
    </source>
</reference>
<dbReference type="EMBL" id="CAKLCB010000276">
    <property type="protein sequence ID" value="CAH0519036.1"/>
    <property type="molecule type" value="Genomic_DNA"/>
</dbReference>
<accession>A0ABN8D3A8</accession>
<evidence type="ECO:0000259" key="6">
    <source>
        <dbReference type="SMART" id="SM00415"/>
    </source>
</evidence>
<keyword evidence="2" id="KW-0238">DNA-binding</keyword>
<sequence>MSLFDSPEELQQVVTYDTIESIPMSFEAKVERSKKIETEEKMNLMNTMITTTTREASLVIQPDEEQDHNALEVEVRPHTKKNSAAAAADDEDDEDEEDEDVSHHHSNTRVHVIKRRNVGVPKFLRFLFEILEMEDPGIITWSHEGTAFQIIQPEALAIEILPKYFKHNKVSSFQRQLNYFGFKKWTKTQTNVCTFSHPFFVRSDKDRIKLIKRKERAQFSVLSTGLMLAGRMKPKPIDLLHHLDVQEKTSCLPSEGRFQTHSDRSNVSQDIHQVRPSQQALKRQKSTTFSGTTVTFLNSAAAGRRHSTGMLPGSEAFGFAAAAAAAAAAGSGSMESTFVPGRKRAGTPAEQEFELEMEAQSKSVVNLASVQQQFMHMKKIAETKELPQYQRYSYPPAHGKRQSLPHVLPPGLGNTFGTNVNGNGMGGSGGGGGHSGCGPRRANILGRRKSDQLLNDYNNPSSNKLISISQIEDFIASSSTSTSQQTLFASNTKNDASMVLPILSNSAHDAYQLQQQRQQRQQINRQQHYGDGGYGYGVKLQSTSVWPTSVKSESSSGGWPTSINANSSLVGNNSCQPQPQNHSMMMPLKFGGSNVSQNNNTSFTGNVIGSMDFSQTAFEGDRKLQQRPHTSYSQQYQSHQEQVVSYQQQRQKEQQEEEGQQPSQQPRDYIDVLLESAGVDDNLPPQSSTMLLSESWNGHSENDSASSGSTGSFAFMPTQQQLQLSPMRGMPHTPIQRF</sequence>
<keyword evidence="8" id="KW-1185">Reference proteome</keyword>
<dbReference type="Gene3D" id="1.10.10.10">
    <property type="entry name" value="Winged helix-like DNA-binding domain superfamily/Winged helix DNA-binding domain"/>
    <property type="match status" value="1"/>
</dbReference>
<proteinExistence type="inferred from homology"/>
<gene>
    <name evidence="7" type="ORF">PBS001_LOCUS5578</name>
</gene>
<feature type="region of interest" description="Disordered" evidence="5">
    <location>
        <begin position="620"/>
        <end position="666"/>
    </location>
</feature>
<feature type="region of interest" description="Disordered" evidence="5">
    <location>
        <begin position="74"/>
        <end position="108"/>
    </location>
</feature>
<feature type="region of interest" description="Disordered" evidence="5">
    <location>
        <begin position="678"/>
        <end position="713"/>
    </location>
</feature>
<organism evidence="7 8">
    <name type="scientific">Peronospora belbahrii</name>
    <dbReference type="NCBI Taxonomy" id="622444"/>
    <lineage>
        <taxon>Eukaryota</taxon>
        <taxon>Sar</taxon>
        <taxon>Stramenopiles</taxon>
        <taxon>Oomycota</taxon>
        <taxon>Peronosporomycetes</taxon>
        <taxon>Peronosporales</taxon>
        <taxon>Peronosporaceae</taxon>
        <taxon>Peronospora</taxon>
    </lineage>
</organism>
<comment type="similarity">
    <text evidence="4">Belongs to the HSF family.</text>
</comment>
<feature type="compositionally biased region" description="Polar residues" evidence="5">
    <location>
        <begin position="684"/>
        <end position="699"/>
    </location>
</feature>
<dbReference type="PANTHER" id="PTHR10015:SF427">
    <property type="entry name" value="HEAT SHOCK FACTOR PROTEIN"/>
    <property type="match status" value="1"/>
</dbReference>